<dbReference type="AlphaFoldDB" id="A0AAN6NVY8"/>
<name>A0AAN6NVY8_9PEZI</name>
<comment type="caution">
    <text evidence="2">The sequence shown here is derived from an EMBL/GenBank/DDBJ whole genome shotgun (WGS) entry which is preliminary data.</text>
</comment>
<evidence type="ECO:0000313" key="2">
    <source>
        <dbReference type="EMBL" id="KAK3950862.1"/>
    </source>
</evidence>
<proteinExistence type="predicted"/>
<organism evidence="2 3">
    <name type="scientific">Pseudoneurospora amorphoporcata</name>
    <dbReference type="NCBI Taxonomy" id="241081"/>
    <lineage>
        <taxon>Eukaryota</taxon>
        <taxon>Fungi</taxon>
        <taxon>Dikarya</taxon>
        <taxon>Ascomycota</taxon>
        <taxon>Pezizomycotina</taxon>
        <taxon>Sordariomycetes</taxon>
        <taxon>Sordariomycetidae</taxon>
        <taxon>Sordariales</taxon>
        <taxon>Sordariaceae</taxon>
        <taxon>Pseudoneurospora</taxon>
    </lineage>
</organism>
<gene>
    <name evidence="2" type="ORF">QBC32DRAFT_6401</name>
</gene>
<dbReference type="EMBL" id="MU859164">
    <property type="protein sequence ID" value="KAK3950862.1"/>
    <property type="molecule type" value="Genomic_DNA"/>
</dbReference>
<evidence type="ECO:0000313" key="3">
    <source>
        <dbReference type="Proteomes" id="UP001303222"/>
    </source>
</evidence>
<reference evidence="2" key="1">
    <citation type="journal article" date="2023" name="Mol. Phylogenet. Evol.">
        <title>Genome-scale phylogeny and comparative genomics of the fungal order Sordariales.</title>
        <authorList>
            <person name="Hensen N."/>
            <person name="Bonometti L."/>
            <person name="Westerberg I."/>
            <person name="Brannstrom I.O."/>
            <person name="Guillou S."/>
            <person name="Cros-Aarteil S."/>
            <person name="Calhoun S."/>
            <person name="Haridas S."/>
            <person name="Kuo A."/>
            <person name="Mondo S."/>
            <person name="Pangilinan J."/>
            <person name="Riley R."/>
            <person name="LaButti K."/>
            <person name="Andreopoulos B."/>
            <person name="Lipzen A."/>
            <person name="Chen C."/>
            <person name="Yan M."/>
            <person name="Daum C."/>
            <person name="Ng V."/>
            <person name="Clum A."/>
            <person name="Steindorff A."/>
            <person name="Ohm R.A."/>
            <person name="Martin F."/>
            <person name="Silar P."/>
            <person name="Natvig D.O."/>
            <person name="Lalanne C."/>
            <person name="Gautier V."/>
            <person name="Ament-Velasquez S.L."/>
            <person name="Kruys A."/>
            <person name="Hutchinson M.I."/>
            <person name="Powell A.J."/>
            <person name="Barry K."/>
            <person name="Miller A.N."/>
            <person name="Grigoriev I.V."/>
            <person name="Debuchy R."/>
            <person name="Gladieux P."/>
            <person name="Hiltunen Thoren M."/>
            <person name="Johannesson H."/>
        </authorList>
    </citation>
    <scope>NUCLEOTIDE SEQUENCE</scope>
    <source>
        <strain evidence="2">CBS 626.80</strain>
    </source>
</reference>
<keyword evidence="3" id="KW-1185">Reference proteome</keyword>
<accession>A0AAN6NVY8</accession>
<keyword evidence="1" id="KW-1133">Transmembrane helix</keyword>
<keyword evidence="1" id="KW-0472">Membrane</keyword>
<evidence type="ECO:0000256" key="1">
    <source>
        <dbReference type="SAM" id="Phobius"/>
    </source>
</evidence>
<protein>
    <submittedName>
        <fullName evidence="2">Uncharacterized protein</fullName>
    </submittedName>
</protein>
<feature type="transmembrane region" description="Helical" evidence="1">
    <location>
        <begin position="33"/>
        <end position="56"/>
    </location>
</feature>
<keyword evidence="1" id="KW-0812">Transmembrane</keyword>
<sequence length="97" mass="11014">MCRTSSRNLHVLSLSHLVLVCSRLDIPMKWMQSVPVVVLNSSYLIPPGFIFFHGIYRIHLAPQLHTPLPNDRIASFGYLYPFAGDYGSLVEVVHYCP</sequence>
<reference evidence="2" key="2">
    <citation type="submission" date="2023-06" db="EMBL/GenBank/DDBJ databases">
        <authorList>
            <consortium name="Lawrence Berkeley National Laboratory"/>
            <person name="Mondo S.J."/>
            <person name="Hensen N."/>
            <person name="Bonometti L."/>
            <person name="Westerberg I."/>
            <person name="Brannstrom I.O."/>
            <person name="Guillou S."/>
            <person name="Cros-Aarteil S."/>
            <person name="Calhoun S."/>
            <person name="Haridas S."/>
            <person name="Kuo A."/>
            <person name="Pangilinan J."/>
            <person name="Riley R."/>
            <person name="Labutti K."/>
            <person name="Andreopoulos B."/>
            <person name="Lipzen A."/>
            <person name="Chen C."/>
            <person name="Yanf M."/>
            <person name="Daum C."/>
            <person name="Ng V."/>
            <person name="Clum A."/>
            <person name="Steindorff A."/>
            <person name="Ohm R."/>
            <person name="Martin F."/>
            <person name="Silar P."/>
            <person name="Natvig D."/>
            <person name="Lalanne C."/>
            <person name="Gautier V."/>
            <person name="Ament-Velasquez S.L."/>
            <person name="Kruys A."/>
            <person name="Hutchinson M.I."/>
            <person name="Powell A.J."/>
            <person name="Barry K."/>
            <person name="Miller A.N."/>
            <person name="Grigoriev I.V."/>
            <person name="Debuchy R."/>
            <person name="Gladieux P."/>
            <person name="Thoren M.H."/>
            <person name="Johannesson H."/>
        </authorList>
    </citation>
    <scope>NUCLEOTIDE SEQUENCE</scope>
    <source>
        <strain evidence="2">CBS 626.80</strain>
    </source>
</reference>
<dbReference type="Proteomes" id="UP001303222">
    <property type="component" value="Unassembled WGS sequence"/>
</dbReference>